<evidence type="ECO:0000313" key="8">
    <source>
        <dbReference type="EMBL" id="MDQ0216499.1"/>
    </source>
</evidence>
<organism evidence="8 9">
    <name type="scientific">Oikeobacillus pervagus</name>
    <dbReference type="NCBI Taxonomy" id="1325931"/>
    <lineage>
        <taxon>Bacteria</taxon>
        <taxon>Bacillati</taxon>
        <taxon>Bacillota</taxon>
        <taxon>Bacilli</taxon>
        <taxon>Bacillales</taxon>
        <taxon>Bacillaceae</taxon>
        <taxon>Oikeobacillus</taxon>
    </lineage>
</organism>
<reference evidence="8" key="1">
    <citation type="submission" date="2023-07" db="EMBL/GenBank/DDBJ databases">
        <title>Genomic Encyclopedia of Type Strains, Phase IV (KMG-IV): sequencing the most valuable type-strain genomes for metagenomic binning, comparative biology and taxonomic classification.</title>
        <authorList>
            <person name="Goeker M."/>
        </authorList>
    </citation>
    <scope>NUCLEOTIDE SEQUENCE</scope>
    <source>
        <strain evidence="8">DSM 23947</strain>
    </source>
</reference>
<dbReference type="Gene3D" id="3.90.1150.10">
    <property type="entry name" value="Aspartate Aminotransferase, domain 1"/>
    <property type="match status" value="1"/>
</dbReference>
<dbReference type="EC" id="2.6.1.-" evidence="6"/>
<dbReference type="InterPro" id="IPR015421">
    <property type="entry name" value="PyrdxlP-dep_Trfase_major"/>
</dbReference>
<dbReference type="NCBIfam" id="NF005816">
    <property type="entry name" value="PRK07682.1"/>
    <property type="match status" value="1"/>
</dbReference>
<name>A0AAJ1T0P4_9BACI</name>
<evidence type="ECO:0000259" key="7">
    <source>
        <dbReference type="Pfam" id="PF00155"/>
    </source>
</evidence>
<keyword evidence="3 6" id="KW-0032">Aminotransferase</keyword>
<evidence type="ECO:0000256" key="6">
    <source>
        <dbReference type="RuleBase" id="RU000481"/>
    </source>
</evidence>
<comment type="caution">
    <text evidence="8">The sequence shown here is derived from an EMBL/GenBank/DDBJ whole genome shotgun (WGS) entry which is preliminary data.</text>
</comment>
<sequence>MMTKTKEFVAESVQNMRPSGIRKFFDLAANMEGVVSLGVGEPDFVTSWSVREAAILSLEKGYTSYTANAGLLELRNEIADYMENRFHVKYDPKEEIIVTVGASQAIDIAMRAIINPGDEIIVVEPCFVSYVPLVELAGGKAVTIETKPEHDFKLQPDQLKQAITPKTKALLICSPNNPTGTQLTKEDLQGICDIVIEHDLLVIADEIYAELAYDIQHTSIASIEGMQERTILINGFSKGFAMTGWRLGFCCAPKEISHACLKIHQYAMMCASTPAQYAALEALQSGMDDVVQMTKDYRRRRNYIVSSLNEIGLDCHIPGGAFYAFPSIKSTGLSSEEFAEKLLMEQKVAVVPGNVFGKGGEGHIRCSYASSMEQLQEAIKRIKNFIEK</sequence>
<keyword evidence="5" id="KW-0663">Pyridoxal phosphate</keyword>
<dbReference type="GO" id="GO:0006520">
    <property type="term" value="P:amino acid metabolic process"/>
    <property type="evidence" value="ECO:0007669"/>
    <property type="project" value="InterPro"/>
</dbReference>
<dbReference type="AlphaFoldDB" id="A0AAJ1T0P4"/>
<dbReference type="PROSITE" id="PS00105">
    <property type="entry name" value="AA_TRANSFER_CLASS_1"/>
    <property type="match status" value="1"/>
</dbReference>
<evidence type="ECO:0000256" key="2">
    <source>
        <dbReference type="ARBA" id="ARBA00007441"/>
    </source>
</evidence>
<comment type="cofactor">
    <cofactor evidence="1 6">
        <name>pyridoxal 5'-phosphate</name>
        <dbReference type="ChEBI" id="CHEBI:597326"/>
    </cofactor>
</comment>
<proteinExistence type="inferred from homology"/>
<dbReference type="InterPro" id="IPR004839">
    <property type="entry name" value="Aminotransferase_I/II_large"/>
</dbReference>
<dbReference type="PANTHER" id="PTHR46383">
    <property type="entry name" value="ASPARTATE AMINOTRANSFERASE"/>
    <property type="match status" value="1"/>
</dbReference>
<dbReference type="InterPro" id="IPR050596">
    <property type="entry name" value="AspAT/PAT-like"/>
</dbReference>
<evidence type="ECO:0000256" key="1">
    <source>
        <dbReference type="ARBA" id="ARBA00001933"/>
    </source>
</evidence>
<dbReference type="InterPro" id="IPR004838">
    <property type="entry name" value="NHTrfase_class1_PyrdxlP-BS"/>
</dbReference>
<dbReference type="EMBL" id="JAUSUC010000053">
    <property type="protein sequence ID" value="MDQ0216499.1"/>
    <property type="molecule type" value="Genomic_DNA"/>
</dbReference>
<dbReference type="PANTHER" id="PTHR46383:SF3">
    <property type="entry name" value="ASPARTATE AMINOTRANSFERASE-RELATED"/>
    <property type="match status" value="1"/>
</dbReference>
<keyword evidence="4 6" id="KW-0808">Transferase</keyword>
<dbReference type="GO" id="GO:0008483">
    <property type="term" value="F:transaminase activity"/>
    <property type="evidence" value="ECO:0007669"/>
    <property type="project" value="UniProtKB-KW"/>
</dbReference>
<dbReference type="SUPFAM" id="SSF53383">
    <property type="entry name" value="PLP-dependent transferases"/>
    <property type="match status" value="1"/>
</dbReference>
<dbReference type="InterPro" id="IPR015422">
    <property type="entry name" value="PyrdxlP-dep_Trfase_small"/>
</dbReference>
<dbReference type="Pfam" id="PF00155">
    <property type="entry name" value="Aminotran_1_2"/>
    <property type="match status" value="1"/>
</dbReference>
<dbReference type="InterPro" id="IPR015424">
    <property type="entry name" value="PyrdxlP-dep_Trfase"/>
</dbReference>
<feature type="domain" description="Aminotransferase class I/classII large" evidence="7">
    <location>
        <begin position="33"/>
        <end position="382"/>
    </location>
</feature>
<dbReference type="Proteomes" id="UP001237207">
    <property type="component" value="Unassembled WGS sequence"/>
</dbReference>
<dbReference type="FunFam" id="3.40.640.10:FF:000033">
    <property type="entry name" value="Aspartate aminotransferase"/>
    <property type="match status" value="1"/>
</dbReference>
<dbReference type="Gene3D" id="3.40.640.10">
    <property type="entry name" value="Type I PLP-dependent aspartate aminotransferase-like (Major domain)"/>
    <property type="match status" value="1"/>
</dbReference>
<accession>A0AAJ1T0P4</accession>
<gene>
    <name evidence="8" type="ORF">J2S13_002959</name>
</gene>
<dbReference type="GO" id="GO:0030170">
    <property type="term" value="F:pyridoxal phosphate binding"/>
    <property type="evidence" value="ECO:0007669"/>
    <property type="project" value="InterPro"/>
</dbReference>
<dbReference type="CDD" id="cd00609">
    <property type="entry name" value="AAT_like"/>
    <property type="match status" value="1"/>
</dbReference>
<evidence type="ECO:0000256" key="3">
    <source>
        <dbReference type="ARBA" id="ARBA00022576"/>
    </source>
</evidence>
<protein>
    <recommendedName>
        <fullName evidence="6">Aminotransferase</fullName>
        <ecNumber evidence="6">2.6.1.-</ecNumber>
    </recommendedName>
</protein>
<comment type="similarity">
    <text evidence="2 6">Belongs to the class-I pyridoxal-phosphate-dependent aminotransferase family.</text>
</comment>
<evidence type="ECO:0000256" key="5">
    <source>
        <dbReference type="ARBA" id="ARBA00022898"/>
    </source>
</evidence>
<keyword evidence="9" id="KW-1185">Reference proteome</keyword>
<evidence type="ECO:0000256" key="4">
    <source>
        <dbReference type="ARBA" id="ARBA00022679"/>
    </source>
</evidence>
<evidence type="ECO:0000313" key="9">
    <source>
        <dbReference type="Proteomes" id="UP001237207"/>
    </source>
</evidence>